<feature type="transmembrane region" description="Helical" evidence="4">
    <location>
        <begin position="52"/>
        <end position="73"/>
    </location>
</feature>
<dbReference type="InterPro" id="IPR000792">
    <property type="entry name" value="Tscrpt_reg_LuxR_C"/>
</dbReference>
<feature type="transmembrane region" description="Helical" evidence="4">
    <location>
        <begin position="146"/>
        <end position="165"/>
    </location>
</feature>
<dbReference type="SMART" id="SM00421">
    <property type="entry name" value="HTH_LUXR"/>
    <property type="match status" value="1"/>
</dbReference>
<organism evidence="7 9">
    <name type="scientific">Eggerthella sinensis</name>
    <dbReference type="NCBI Taxonomy" id="242230"/>
    <lineage>
        <taxon>Bacteria</taxon>
        <taxon>Bacillati</taxon>
        <taxon>Actinomycetota</taxon>
        <taxon>Coriobacteriia</taxon>
        <taxon>Eggerthellales</taxon>
        <taxon>Eggerthellaceae</taxon>
        <taxon>Eggerthella</taxon>
    </lineage>
</organism>
<keyword evidence="4" id="KW-0812">Transmembrane</keyword>
<feature type="transmembrane region" description="Helical" evidence="4">
    <location>
        <begin position="211"/>
        <end position="233"/>
    </location>
</feature>
<dbReference type="GO" id="GO:0006355">
    <property type="term" value="P:regulation of DNA-templated transcription"/>
    <property type="evidence" value="ECO:0007669"/>
    <property type="project" value="InterPro"/>
</dbReference>
<protein>
    <recommendedName>
        <fullName evidence="5">HTH luxR-type domain-containing protein</fullName>
    </recommendedName>
</protein>
<dbReference type="OrthoDB" id="27092at2"/>
<dbReference type="CDD" id="cd06170">
    <property type="entry name" value="LuxR_C_like"/>
    <property type="match status" value="1"/>
</dbReference>
<dbReference type="RefSeq" id="WP_114547253.1">
    <property type="nucleotide sequence ID" value="NZ_PPTT01000027.1"/>
</dbReference>
<dbReference type="InterPro" id="IPR036388">
    <property type="entry name" value="WH-like_DNA-bd_sf"/>
</dbReference>
<keyword evidence="8" id="KW-1185">Reference proteome</keyword>
<evidence type="ECO:0000256" key="4">
    <source>
        <dbReference type="SAM" id="Phobius"/>
    </source>
</evidence>
<dbReference type="Proteomes" id="UP000270112">
    <property type="component" value="Unassembled WGS sequence"/>
</dbReference>
<dbReference type="PANTHER" id="PTHR44688">
    <property type="entry name" value="DNA-BINDING TRANSCRIPTIONAL ACTIVATOR DEVR_DOSR"/>
    <property type="match status" value="1"/>
</dbReference>
<feature type="transmembrane region" description="Helical" evidence="4">
    <location>
        <begin position="21"/>
        <end position="46"/>
    </location>
</feature>
<evidence type="ECO:0000313" key="7">
    <source>
        <dbReference type="EMBL" id="RNM41946.1"/>
    </source>
</evidence>
<feature type="transmembrane region" description="Helical" evidence="4">
    <location>
        <begin position="171"/>
        <end position="190"/>
    </location>
</feature>
<feature type="transmembrane region" description="Helical" evidence="4">
    <location>
        <begin position="276"/>
        <end position="295"/>
    </location>
</feature>
<proteinExistence type="predicted"/>
<dbReference type="PRINTS" id="PR00038">
    <property type="entry name" value="HTHLUXR"/>
</dbReference>
<evidence type="ECO:0000313" key="6">
    <source>
        <dbReference type="EMBL" id="RDB66844.1"/>
    </source>
</evidence>
<dbReference type="InterPro" id="IPR016032">
    <property type="entry name" value="Sig_transdc_resp-reg_C-effctor"/>
</dbReference>
<feature type="transmembrane region" description="Helical" evidence="4">
    <location>
        <begin position="334"/>
        <end position="360"/>
    </location>
</feature>
<dbReference type="PROSITE" id="PS50043">
    <property type="entry name" value="HTH_LUXR_2"/>
    <property type="match status" value="1"/>
</dbReference>
<dbReference type="SUPFAM" id="SSF46894">
    <property type="entry name" value="C-terminal effector domain of the bipartite response regulators"/>
    <property type="match status" value="1"/>
</dbReference>
<dbReference type="PANTHER" id="PTHR44688:SF16">
    <property type="entry name" value="DNA-BINDING TRANSCRIPTIONAL ACTIVATOR DEVR_DOSR"/>
    <property type="match status" value="1"/>
</dbReference>
<feature type="transmembrane region" description="Helical" evidence="4">
    <location>
        <begin position="307"/>
        <end position="327"/>
    </location>
</feature>
<reference evidence="7" key="3">
    <citation type="journal article" date="2019" name="Microbiol. Resour. Announc.">
        <title>Draft Genome Sequences of Type Strains of Gordonibacter faecihominis, Paraeggerthella hongkongensis, Parvibacter caecicola,Slackia equolifaciens, Slackia faecicanis, and Slackia isoflavoniconvertens.</title>
        <authorList>
            <person name="Danylec N."/>
            <person name="Stoll D.A."/>
            <person name="Dotsch A."/>
            <person name="Huch M."/>
        </authorList>
    </citation>
    <scope>NUCLEOTIDE SEQUENCE</scope>
    <source>
        <strain evidence="7">DSM 16107</strain>
    </source>
</reference>
<reference evidence="6 8" key="1">
    <citation type="journal article" date="2018" name="Elife">
        <title>Discovery and characterization of a prevalent human gut bacterial enzyme sufficient for the inactivation of a family of plant toxins.</title>
        <authorList>
            <person name="Koppel N."/>
            <person name="Bisanz J.E."/>
            <person name="Pandelia M.E."/>
            <person name="Turnbaugh P.J."/>
            <person name="Balskus E.P."/>
        </authorList>
    </citation>
    <scope>NUCLEOTIDE SEQUENCE [LARGE SCALE GENOMIC DNA]</scope>
    <source>
        <strain evidence="6 8">DSM 16107</strain>
    </source>
</reference>
<reference evidence="9" key="2">
    <citation type="submission" date="2018-05" db="EMBL/GenBank/DDBJ databases">
        <title>Genome Sequencing of selected type strains of the family Eggerthellaceae.</title>
        <authorList>
            <person name="Danylec N."/>
            <person name="Stoll D.A."/>
            <person name="Doetsch A."/>
            <person name="Huch M."/>
        </authorList>
    </citation>
    <scope>NUCLEOTIDE SEQUENCE [LARGE SCALE GENOMIC DNA]</scope>
    <source>
        <strain evidence="9">DSM 16107</strain>
    </source>
</reference>
<dbReference type="AlphaFoldDB" id="A0A3N0IYZ5"/>
<sequence length="480" mass="50654">MTEHTAHREGGSARRVDIRPLFVCFGLFNAGCFLQLDPSAPLAFAAGERDETVMLLLVMGGCLIGALSLLVAFRSARMSDAAIRRLTVASLVGIVCVALCCFARAAFPEASVPAAYVASALLALCYPVALALWALAFKTLDLRGTLLNASLALLMFALVIGWGNASDPAPASVLAGACLVASTLAFVPLARAGLTDEPVADAADADPKKPSALQLATSIPVLAVCVSSFTTGATQAGSASPSVDPALACFAVALAGIGFSLSAFASWQERKLSFALFRIGLPALAACALIIKMIPLEAFSTILFRDYMFVLFQLAALVSWVYLTSLLRTAHRSAAFVCGCALVACACALGTGLASSLIGYVVNRTALGLITAFLLIFSATTLGRSLILYSKGTESEIELTEKPLDIESTCALIGEQYRLSPRETEVLVELAYGHASSYVAKVLFISNNTARTHMKNIYRKLDVNSREDLLEIIRKTQKGC</sequence>
<dbReference type="GO" id="GO:0003677">
    <property type="term" value="F:DNA binding"/>
    <property type="evidence" value="ECO:0007669"/>
    <property type="project" value="UniProtKB-KW"/>
</dbReference>
<feature type="transmembrane region" description="Helical" evidence="4">
    <location>
        <begin position="245"/>
        <end position="264"/>
    </location>
</feature>
<keyword evidence="4" id="KW-0472">Membrane</keyword>
<dbReference type="Proteomes" id="UP000253817">
    <property type="component" value="Unassembled WGS sequence"/>
</dbReference>
<evidence type="ECO:0000259" key="5">
    <source>
        <dbReference type="PROSITE" id="PS50043"/>
    </source>
</evidence>
<dbReference type="EMBL" id="PPTT01000027">
    <property type="protein sequence ID" value="RDB66844.1"/>
    <property type="molecule type" value="Genomic_DNA"/>
</dbReference>
<keyword evidence="3" id="KW-0804">Transcription</keyword>
<evidence type="ECO:0000313" key="8">
    <source>
        <dbReference type="Proteomes" id="UP000253817"/>
    </source>
</evidence>
<feature type="domain" description="HTH luxR-type" evidence="5">
    <location>
        <begin position="412"/>
        <end position="477"/>
    </location>
</feature>
<dbReference type="Pfam" id="PF00196">
    <property type="entry name" value="GerE"/>
    <property type="match status" value="1"/>
</dbReference>
<dbReference type="Gene3D" id="1.10.10.10">
    <property type="entry name" value="Winged helix-like DNA-binding domain superfamily/Winged helix DNA-binding domain"/>
    <property type="match status" value="1"/>
</dbReference>
<comment type="caution">
    <text evidence="7">The sequence shown here is derived from an EMBL/GenBank/DDBJ whole genome shotgun (WGS) entry which is preliminary data.</text>
</comment>
<feature type="transmembrane region" description="Helical" evidence="4">
    <location>
        <begin position="366"/>
        <end position="387"/>
    </location>
</feature>
<keyword evidence="2" id="KW-0238">DNA-binding</keyword>
<evidence type="ECO:0000256" key="2">
    <source>
        <dbReference type="ARBA" id="ARBA00023125"/>
    </source>
</evidence>
<name>A0A3N0IYZ5_9ACTN</name>
<accession>A0A3N0IYZ5</accession>
<gene>
    <name evidence="6" type="ORF">C1876_13525</name>
    <name evidence="7" type="ORF">DMP09_07025</name>
</gene>
<evidence type="ECO:0000256" key="1">
    <source>
        <dbReference type="ARBA" id="ARBA00023015"/>
    </source>
</evidence>
<feature type="transmembrane region" description="Helical" evidence="4">
    <location>
        <begin position="113"/>
        <end position="134"/>
    </location>
</feature>
<keyword evidence="1" id="KW-0805">Transcription regulation</keyword>
<keyword evidence="4" id="KW-1133">Transmembrane helix</keyword>
<dbReference type="EMBL" id="QICC01000022">
    <property type="protein sequence ID" value="RNM41946.1"/>
    <property type="molecule type" value="Genomic_DNA"/>
</dbReference>
<feature type="transmembrane region" description="Helical" evidence="4">
    <location>
        <begin position="85"/>
        <end position="107"/>
    </location>
</feature>
<evidence type="ECO:0000313" key="9">
    <source>
        <dbReference type="Proteomes" id="UP000270112"/>
    </source>
</evidence>
<evidence type="ECO:0000256" key="3">
    <source>
        <dbReference type="ARBA" id="ARBA00023163"/>
    </source>
</evidence>